<sequence>TCGNDYAKNLRGKSFKRVKVALEQVPASAEADTLLQTLMNNIDASVSDLEMHRFRVALHQFCRPQVSEVHSDQRPIHYGGIRLRNADTNIIENPARSAVAGTATARHNQRPDYGSRYRLLEPAPELNKGVIEEEDTGPYAPKAGKKQTRPANKGRAGPSTRQAQFIRDAAS</sequence>
<keyword evidence="3" id="KW-1185">Reference proteome</keyword>
<evidence type="ECO:0000313" key="3">
    <source>
        <dbReference type="Proteomes" id="UP000605846"/>
    </source>
</evidence>
<protein>
    <submittedName>
        <fullName evidence="2">Uncharacterized protein</fullName>
    </submittedName>
</protein>
<dbReference type="EMBL" id="JABAYA010001060">
    <property type="protein sequence ID" value="KAF7720353.1"/>
    <property type="molecule type" value="Genomic_DNA"/>
</dbReference>
<dbReference type="AlphaFoldDB" id="A0A8H7ELE9"/>
<feature type="non-terminal residue" evidence="2">
    <location>
        <position position="1"/>
    </location>
</feature>
<comment type="caution">
    <text evidence="2">The sequence shown here is derived from an EMBL/GenBank/DDBJ whole genome shotgun (WGS) entry which is preliminary data.</text>
</comment>
<name>A0A8H7ELE9_9FUNG</name>
<evidence type="ECO:0000256" key="1">
    <source>
        <dbReference type="SAM" id="MobiDB-lite"/>
    </source>
</evidence>
<proteinExistence type="predicted"/>
<feature type="non-terminal residue" evidence="2">
    <location>
        <position position="171"/>
    </location>
</feature>
<dbReference type="OrthoDB" id="10399725at2759"/>
<evidence type="ECO:0000313" key="2">
    <source>
        <dbReference type="EMBL" id="KAF7720353.1"/>
    </source>
</evidence>
<feature type="region of interest" description="Disordered" evidence="1">
    <location>
        <begin position="125"/>
        <end position="171"/>
    </location>
</feature>
<organism evidence="2 3">
    <name type="scientific">Apophysomyces ossiformis</name>
    <dbReference type="NCBI Taxonomy" id="679940"/>
    <lineage>
        <taxon>Eukaryota</taxon>
        <taxon>Fungi</taxon>
        <taxon>Fungi incertae sedis</taxon>
        <taxon>Mucoromycota</taxon>
        <taxon>Mucoromycotina</taxon>
        <taxon>Mucoromycetes</taxon>
        <taxon>Mucorales</taxon>
        <taxon>Mucorineae</taxon>
        <taxon>Mucoraceae</taxon>
        <taxon>Apophysomyces</taxon>
    </lineage>
</organism>
<dbReference type="Proteomes" id="UP000605846">
    <property type="component" value="Unassembled WGS sequence"/>
</dbReference>
<gene>
    <name evidence="2" type="ORF">EC973_000517</name>
</gene>
<reference evidence="2" key="1">
    <citation type="submission" date="2020-01" db="EMBL/GenBank/DDBJ databases">
        <title>Genome Sequencing of Three Apophysomyces-Like Fungal Strains Confirms a Novel Fungal Genus in the Mucoromycota with divergent Burkholderia-like Endosymbiotic Bacteria.</title>
        <authorList>
            <person name="Stajich J.E."/>
            <person name="Macias A.M."/>
            <person name="Carter-House D."/>
            <person name="Lovett B."/>
            <person name="Kasson L.R."/>
            <person name="Berry K."/>
            <person name="Grigoriev I."/>
            <person name="Chang Y."/>
            <person name="Spatafora J."/>
            <person name="Kasson M.T."/>
        </authorList>
    </citation>
    <scope>NUCLEOTIDE SEQUENCE</scope>
    <source>
        <strain evidence="2">NRRL A-21654</strain>
    </source>
</reference>
<accession>A0A8H7ELE9</accession>